<feature type="region of interest" description="Disordered" evidence="1">
    <location>
        <begin position="346"/>
        <end position="377"/>
    </location>
</feature>
<dbReference type="Proteomes" id="UP001202961">
    <property type="component" value="Unassembled WGS sequence"/>
</dbReference>
<gene>
    <name evidence="4" type="ORF">NB063_04330</name>
</gene>
<comment type="caution">
    <text evidence="4">The sequence shown here is derived from an EMBL/GenBank/DDBJ whole genome shotgun (WGS) entry which is preliminary data.</text>
</comment>
<dbReference type="Pfam" id="PF13519">
    <property type="entry name" value="VWA_2"/>
    <property type="match status" value="1"/>
</dbReference>
<feature type="compositionally biased region" description="Low complexity" evidence="1">
    <location>
        <begin position="363"/>
        <end position="376"/>
    </location>
</feature>
<sequence>MNDPSQTPRIDPELEARIVALVLGESSDFEREQLNRLIAENTELAAFRSEMELLHGLMHGAATLETEPDDWKLPPPLRDIVLTQIDKAAGDASGETVVFEPVAESVFLTRGFLTKLCAVAALLLLAGGVGLLALTSNVSSLAMRSGADTSVPMDMFAYLEIEEQSAAGPFAGEDGAAGGFMMFEDSSSLETSLDDSVQSLAETESLLEMSNLADDVIVAESAPARLSVRESQSEGAKDWYGSVSGSTRRQGKADASYFSDGLQTYDLEVHSERLSRPDIRAESAEALEELEPQSKLFERRYNMPAQPAIAGETERFGRPVEVTDMESIDMDGGFNLSVPGVTAVPSSPTSGFVRGLEKKSTSDADSNANFSSESSSVGGGGALYGGSVIGQRWRGEAAAKKEASKAKQVPTFEGAGQPALAYGVEDTSSQSEFDVDFKFNEPNVPEPRGITGVAKKLGRLREQPLAEEQPRVAGQLQAEEQRLGNIRVDSVRQLSRKSRTLVEVNEKSAASEPFSTFSLHVSDVSFKLARAALASGQWPDAERVRVEEFVNAFDYGDPMPGRDEKVSCRVEQSIHPFRQQRNLLRVSMRTAAAGRAADIPLRLTCLLDNSGSMERIDRQETVRRAFALLAGQLKPFDEITLISFARQPRLLADRVRGDQSGQLVQLIDELPSEGGTNIEAALQLAFEKARERQDDNSQNRIVLLTDGAVNLGDADPESLSRMITTIRDSGISFDAAGIIADGLNDEVLESMTRQGDGRYYLLDSVESADDEFVKQIAGALRPSARNVKVQVEFNPQRVGSYRLLGFEKHRLKKEDFRNDAVDAAEMAAEEAGVAVYEFEAKPDGEGDVGSVSVRFQDLSTGQMVENRWPITYQADPPRLEEADPSMQLAASAALLATKLRGEARAENVDLKVLNQMMSALPERVRSADRVNQLNQMIQQAQQLEQ</sequence>
<dbReference type="EMBL" id="JAMQBK010000014">
    <property type="protein sequence ID" value="MCM2369844.1"/>
    <property type="molecule type" value="Genomic_DNA"/>
</dbReference>
<protein>
    <submittedName>
        <fullName evidence="4">von Willebrand factor type A domain-containing protein</fullName>
    </submittedName>
</protein>
<dbReference type="SMART" id="SM00327">
    <property type="entry name" value="VWA"/>
    <property type="match status" value="1"/>
</dbReference>
<dbReference type="InterPro" id="IPR021908">
    <property type="entry name" value="YfbK_C"/>
</dbReference>
<keyword evidence="2" id="KW-0472">Membrane</keyword>
<dbReference type="Pfam" id="PF12450">
    <property type="entry name" value="vWF_A"/>
    <property type="match status" value="1"/>
</dbReference>
<evidence type="ECO:0000313" key="5">
    <source>
        <dbReference type="Proteomes" id="UP001202961"/>
    </source>
</evidence>
<keyword evidence="2" id="KW-1133">Transmembrane helix</keyword>
<organism evidence="4 5">
    <name type="scientific">Aporhodopirellula aestuarii</name>
    <dbReference type="NCBI Taxonomy" id="2950107"/>
    <lineage>
        <taxon>Bacteria</taxon>
        <taxon>Pseudomonadati</taxon>
        <taxon>Planctomycetota</taxon>
        <taxon>Planctomycetia</taxon>
        <taxon>Pirellulales</taxon>
        <taxon>Pirellulaceae</taxon>
        <taxon>Aporhodopirellula</taxon>
    </lineage>
</organism>
<dbReference type="InterPro" id="IPR002035">
    <property type="entry name" value="VWF_A"/>
</dbReference>
<evidence type="ECO:0000259" key="3">
    <source>
        <dbReference type="PROSITE" id="PS50234"/>
    </source>
</evidence>
<reference evidence="4 5" key="1">
    <citation type="journal article" date="2022" name="Syst. Appl. Microbiol.">
        <title>Rhodopirellula aestuarii sp. nov., a novel member of the genus Rhodopirellula isolated from brackish sediments collected in the Tagus River estuary, Portugal.</title>
        <authorList>
            <person name="Vitorino I.R."/>
            <person name="Klimek D."/>
            <person name="Calusinska M."/>
            <person name="Lobo-da-Cunha A."/>
            <person name="Vasconcelos V."/>
            <person name="Lage O.M."/>
        </authorList>
    </citation>
    <scope>NUCLEOTIDE SEQUENCE [LARGE SCALE GENOMIC DNA]</scope>
    <source>
        <strain evidence="4 5">ICT_H3.1</strain>
    </source>
</reference>
<dbReference type="InterPro" id="IPR036465">
    <property type="entry name" value="vWFA_dom_sf"/>
</dbReference>
<evidence type="ECO:0000313" key="4">
    <source>
        <dbReference type="EMBL" id="MCM2369844.1"/>
    </source>
</evidence>
<dbReference type="InterPro" id="IPR051266">
    <property type="entry name" value="CLCR"/>
</dbReference>
<dbReference type="RefSeq" id="WP_250927514.1">
    <property type="nucleotide sequence ID" value="NZ_JAMQBK010000014.1"/>
</dbReference>
<keyword evidence="2" id="KW-0812">Transmembrane</keyword>
<evidence type="ECO:0000256" key="1">
    <source>
        <dbReference type="SAM" id="MobiDB-lite"/>
    </source>
</evidence>
<dbReference type="Pfam" id="PF12034">
    <property type="entry name" value="YfbK_C"/>
    <property type="match status" value="1"/>
</dbReference>
<proteinExistence type="predicted"/>
<dbReference type="PANTHER" id="PTHR10579:SF43">
    <property type="entry name" value="ZINC FINGER (C3HC4-TYPE RING FINGER) FAMILY PROTEIN"/>
    <property type="match status" value="1"/>
</dbReference>
<feature type="domain" description="VWFA" evidence="3">
    <location>
        <begin position="602"/>
        <end position="776"/>
    </location>
</feature>
<accession>A0ABT0TZ13</accession>
<dbReference type="PROSITE" id="PS50234">
    <property type="entry name" value="VWFA"/>
    <property type="match status" value="1"/>
</dbReference>
<keyword evidence="5" id="KW-1185">Reference proteome</keyword>
<dbReference type="InterPro" id="IPR022156">
    <property type="entry name" value="Uncharacterised_YfbK_N"/>
</dbReference>
<feature type="transmembrane region" description="Helical" evidence="2">
    <location>
        <begin position="116"/>
        <end position="134"/>
    </location>
</feature>
<name>A0ABT0TZ13_9BACT</name>
<dbReference type="Gene3D" id="3.40.50.410">
    <property type="entry name" value="von Willebrand factor, type A domain"/>
    <property type="match status" value="1"/>
</dbReference>
<dbReference type="SUPFAM" id="SSF53300">
    <property type="entry name" value="vWA-like"/>
    <property type="match status" value="1"/>
</dbReference>
<evidence type="ECO:0000256" key="2">
    <source>
        <dbReference type="SAM" id="Phobius"/>
    </source>
</evidence>
<dbReference type="PANTHER" id="PTHR10579">
    <property type="entry name" value="CALCIUM-ACTIVATED CHLORIDE CHANNEL REGULATOR"/>
    <property type="match status" value="1"/>
</dbReference>